<evidence type="ECO:0000256" key="2">
    <source>
        <dbReference type="ARBA" id="ARBA00022540"/>
    </source>
</evidence>
<dbReference type="GO" id="GO:0003743">
    <property type="term" value="F:translation initiation factor activity"/>
    <property type="evidence" value="ECO:0007669"/>
    <property type="project" value="UniProtKB-UniRule"/>
</dbReference>
<keyword evidence="3 6" id="KW-0648">Protein biosynthesis</keyword>
<protein>
    <recommendedName>
        <fullName evidence="6">Eukaryotic translation initiation factor 3 subunit J</fullName>
        <shortName evidence="6">eIF3j</shortName>
    </recommendedName>
    <alternativeName>
        <fullName evidence="6">Eukaryotic translation initiation factor 3 subunit 1</fullName>
    </alternativeName>
    <alternativeName>
        <fullName evidence="6">eIF-3-alpha</fullName>
    </alternativeName>
    <alternativeName>
        <fullName evidence="6">eIF3 p35</fullName>
    </alternativeName>
</protein>
<keyword evidence="4 6" id="KW-0175">Coiled coil</keyword>
<organism evidence="8 9">
    <name type="scientific">Gouania willdenowi</name>
    <name type="common">Blunt-snouted clingfish</name>
    <name type="synonym">Lepadogaster willdenowi</name>
    <dbReference type="NCBI Taxonomy" id="441366"/>
    <lineage>
        <taxon>Eukaryota</taxon>
        <taxon>Metazoa</taxon>
        <taxon>Chordata</taxon>
        <taxon>Craniata</taxon>
        <taxon>Vertebrata</taxon>
        <taxon>Euteleostomi</taxon>
        <taxon>Actinopterygii</taxon>
        <taxon>Neopterygii</taxon>
        <taxon>Teleostei</taxon>
        <taxon>Neoteleostei</taxon>
        <taxon>Acanthomorphata</taxon>
        <taxon>Ovalentaria</taxon>
        <taxon>Blenniimorphae</taxon>
        <taxon>Blenniiformes</taxon>
        <taxon>Gobiesocoidei</taxon>
        <taxon>Gobiesocidae</taxon>
        <taxon>Gobiesocinae</taxon>
        <taxon>Gouania</taxon>
    </lineage>
</organism>
<dbReference type="GO" id="GO:0005852">
    <property type="term" value="C:eukaryotic translation initiation factor 3 complex"/>
    <property type="evidence" value="ECO:0007669"/>
    <property type="project" value="UniProtKB-UniRule"/>
</dbReference>
<feature type="region of interest" description="Disordered" evidence="7">
    <location>
        <begin position="246"/>
        <end position="269"/>
    </location>
</feature>
<dbReference type="AlphaFoldDB" id="A0A8C5GQ99"/>
<dbReference type="GO" id="GO:0033290">
    <property type="term" value="C:eukaryotic 48S preinitiation complex"/>
    <property type="evidence" value="ECO:0007669"/>
    <property type="project" value="UniProtKB-UniRule"/>
</dbReference>
<dbReference type="HAMAP" id="MF_03009">
    <property type="entry name" value="eIF3j"/>
    <property type="match status" value="1"/>
</dbReference>
<reference evidence="8" key="2">
    <citation type="submission" date="2025-08" db="UniProtKB">
        <authorList>
            <consortium name="Ensembl"/>
        </authorList>
    </citation>
    <scope>IDENTIFICATION</scope>
</reference>
<dbReference type="Pfam" id="PF08597">
    <property type="entry name" value="eIF3_subunit"/>
    <property type="match status" value="1"/>
</dbReference>
<dbReference type="PANTHER" id="PTHR21681:SF0">
    <property type="entry name" value="EUKARYOTIC TRANSLATION INITIATION FACTOR 3 SUBUNIT J"/>
    <property type="match status" value="1"/>
</dbReference>
<keyword evidence="9" id="KW-1185">Reference proteome</keyword>
<comment type="function">
    <text evidence="6">Component of the eukaryotic translation initiation factor 3 (eIF-3) complex, which is involved in protein synthesis of a specialized repertoire of mRNAs and, together with other initiation factors, stimulates binding of mRNA and methionyl-tRNAi to the 40S ribosome. The eIF-3 complex specifically targets and initiates translation of a subset of mRNAs involved in cell proliferation.</text>
</comment>
<reference evidence="8" key="1">
    <citation type="submission" date="2020-06" db="EMBL/GenBank/DDBJ databases">
        <authorList>
            <consortium name="Wellcome Sanger Institute Data Sharing"/>
        </authorList>
    </citation>
    <scope>NUCLEOTIDE SEQUENCE [LARGE SCALE GENOMIC DNA]</scope>
</reference>
<evidence type="ECO:0000256" key="4">
    <source>
        <dbReference type="ARBA" id="ARBA00023054"/>
    </source>
</evidence>
<name>A0A8C5GQ99_GOUWI</name>
<evidence type="ECO:0000256" key="1">
    <source>
        <dbReference type="ARBA" id="ARBA00022490"/>
    </source>
</evidence>
<dbReference type="Proteomes" id="UP000694680">
    <property type="component" value="Chromosome 3"/>
</dbReference>
<dbReference type="RefSeq" id="XP_028291099.1">
    <property type="nucleotide sequence ID" value="XM_028435298.1"/>
</dbReference>
<dbReference type="OrthoDB" id="20381at2759"/>
<keyword evidence="2 6" id="KW-0396">Initiation factor</keyword>
<feature type="coiled-coil region" evidence="6">
    <location>
        <begin position="106"/>
        <end position="136"/>
    </location>
</feature>
<dbReference type="GO" id="GO:0001732">
    <property type="term" value="P:formation of cytoplasmic translation initiation complex"/>
    <property type="evidence" value="ECO:0007669"/>
    <property type="project" value="UniProtKB-UniRule"/>
</dbReference>
<dbReference type="Gene3D" id="1.10.246.60">
    <property type="entry name" value="Eukaryotic translation initiation factor 3 like domains"/>
    <property type="match status" value="1"/>
</dbReference>
<comment type="similarity">
    <text evidence="6">Belongs to the eIF-3 subunit J family.</text>
</comment>
<dbReference type="GeneID" id="114454672"/>
<proteinExistence type="inferred from homology"/>
<evidence type="ECO:0000256" key="6">
    <source>
        <dbReference type="HAMAP-Rule" id="MF_03009"/>
    </source>
</evidence>
<keyword evidence="1 6" id="KW-0963">Cytoplasm</keyword>
<dbReference type="InterPro" id="IPR023194">
    <property type="entry name" value="eIF3-like_dom_sf"/>
</dbReference>
<dbReference type="Ensembl" id="ENSGWIT00000036901.1">
    <property type="protein sequence ID" value="ENSGWIP00000033850.1"/>
    <property type="gene ID" value="ENSGWIG00000017491.1"/>
</dbReference>
<evidence type="ECO:0000313" key="8">
    <source>
        <dbReference type="Ensembl" id="ENSGWIP00000033850.1"/>
    </source>
</evidence>
<comment type="subunit">
    <text evidence="5">Component of the eukaryotic translation initiation factor 3 (eIF-3) complex, which is composed of 13 subunits: EIF3A, EIF3B, EIF3C, EIF3D, EIF3E, EIF3F, EIF3G, EIF3H, EIF3I, EIF3J, EIF3K, EIF3L and EIF3M. The eIF-3 complex appears to include 3 stable modules: module A is composed of EIF3A, EIF3B, EIF3G and EIF3I; module B is composed of EIF3F, EIF3H, and EIF3M; and module C is composed of EIF3C, EIF3D, EIF3E, EIF3K and EIF3L. EIF3C of module C binds EIF3B of module A and EIF3H of module B, thereby linking the three modules. EIF3J is a labile subunit that binds to the eIF-3 complex via EIF3B. The eIF-3 complex interacts with RPS6KB1 under conditions of nutrient depletion. Mitogenic stimulation leads to binding and activation of a complex composed of MTOR and RPTOR, leading to phosphorylation and release of RPS6KB1 and binding of EIF4B to eIF-3.</text>
</comment>
<evidence type="ECO:0000313" key="9">
    <source>
        <dbReference type="Proteomes" id="UP000694680"/>
    </source>
</evidence>
<dbReference type="CTD" id="406823"/>
<accession>A0A8C5GQ99</accession>
<dbReference type="PANTHER" id="PTHR21681">
    <property type="entry name" value="EUKARYOTIC TRANSLATION INITIATION FACTOR 3 SUBUNIT J"/>
    <property type="match status" value="1"/>
</dbReference>
<dbReference type="GO" id="GO:0016282">
    <property type="term" value="C:eukaryotic 43S preinitiation complex"/>
    <property type="evidence" value="ECO:0007669"/>
    <property type="project" value="UniProtKB-UniRule"/>
</dbReference>
<gene>
    <name evidence="8" type="primary">eif3jb</name>
    <name evidence="6" type="synonym">EIF3J</name>
    <name evidence="6" type="synonym">EIF3S1</name>
</gene>
<reference evidence="8" key="3">
    <citation type="submission" date="2025-09" db="UniProtKB">
        <authorList>
            <consortium name="Ensembl"/>
        </authorList>
    </citation>
    <scope>IDENTIFICATION</scope>
</reference>
<dbReference type="InterPro" id="IPR013906">
    <property type="entry name" value="eIF3j"/>
</dbReference>
<evidence type="ECO:0000256" key="5">
    <source>
        <dbReference type="ARBA" id="ARBA00065260"/>
    </source>
</evidence>
<sequence>MIKPCGRYTNRAGSDVVQTVGGDFSTWPTGCSSGCTLSLSNTTITANMADWDADSFEPEEPTKKAAVVVQDKWEGEDEEDNVRDNWDDEEEDEEKKAEVTKTVVKVSEKKKLIEKIKEKENRLKKKQQEQKEMELVNAPELTPEEQLADKLRVKKLQEDADLELAKDAFGVSSTSNVVSGIDAMCPSSREDFTDFEKLLKEKISQFEKSVHYSNFLESLFRELCISLEVDDLKKISNSLSAVLTEKQKQEKQNKGKKKKKGVVPGGGFKAQLRDDLDYAEFDGGYAQDYEDFM</sequence>
<feature type="region of interest" description="Disordered" evidence="7">
    <location>
        <begin position="73"/>
        <end position="94"/>
    </location>
</feature>
<feature type="compositionally biased region" description="Acidic residues" evidence="7">
    <location>
        <begin position="74"/>
        <end position="93"/>
    </location>
</feature>
<evidence type="ECO:0000256" key="3">
    <source>
        <dbReference type="ARBA" id="ARBA00022917"/>
    </source>
</evidence>
<comment type="subcellular location">
    <subcellularLocation>
        <location evidence="6">Cytoplasm</location>
    </subcellularLocation>
</comment>
<dbReference type="FunFam" id="1.10.246.60:FF:000001">
    <property type="entry name" value="Eukaryotic translation initiation factor 3 subunit J"/>
    <property type="match status" value="1"/>
</dbReference>
<evidence type="ECO:0000256" key="7">
    <source>
        <dbReference type="SAM" id="MobiDB-lite"/>
    </source>
</evidence>